<gene>
    <name evidence="1" type="ORF">ACH4F9_36710</name>
</gene>
<evidence type="ECO:0000313" key="1">
    <source>
        <dbReference type="EMBL" id="MFH8550548.1"/>
    </source>
</evidence>
<proteinExistence type="predicted"/>
<keyword evidence="2" id="KW-1185">Reference proteome</keyword>
<protein>
    <submittedName>
        <fullName evidence="1">DUF6368 family protein</fullName>
    </submittedName>
</protein>
<name>A0ABW7R0S0_9ACTN</name>
<comment type="caution">
    <text evidence="1">The sequence shown here is derived from an EMBL/GenBank/DDBJ whole genome shotgun (WGS) entry which is preliminary data.</text>
</comment>
<organism evidence="1 2">
    <name type="scientific">Streptomyces longisporoflavus</name>
    <dbReference type="NCBI Taxonomy" id="28044"/>
    <lineage>
        <taxon>Bacteria</taxon>
        <taxon>Bacillati</taxon>
        <taxon>Actinomycetota</taxon>
        <taxon>Actinomycetes</taxon>
        <taxon>Kitasatosporales</taxon>
        <taxon>Streptomycetaceae</taxon>
        <taxon>Streptomyces</taxon>
    </lineage>
</organism>
<dbReference type="EMBL" id="JBIRGQ010000008">
    <property type="protein sequence ID" value="MFH8550548.1"/>
    <property type="molecule type" value="Genomic_DNA"/>
</dbReference>
<reference evidence="1 2" key="1">
    <citation type="submission" date="2024-10" db="EMBL/GenBank/DDBJ databases">
        <title>The Natural Products Discovery Center: Release of the First 8490 Sequenced Strains for Exploring Actinobacteria Biosynthetic Diversity.</title>
        <authorList>
            <person name="Kalkreuter E."/>
            <person name="Kautsar S.A."/>
            <person name="Yang D."/>
            <person name="Bader C.D."/>
            <person name="Teijaro C.N."/>
            <person name="Fluegel L."/>
            <person name="Davis C.M."/>
            <person name="Simpson J.R."/>
            <person name="Lauterbach L."/>
            <person name="Steele A.D."/>
            <person name="Gui C."/>
            <person name="Meng S."/>
            <person name="Li G."/>
            <person name="Viehrig K."/>
            <person name="Ye F."/>
            <person name="Su P."/>
            <person name="Kiefer A.F."/>
            <person name="Nichols A."/>
            <person name="Cepeda A.J."/>
            <person name="Yan W."/>
            <person name="Fan B."/>
            <person name="Jiang Y."/>
            <person name="Adhikari A."/>
            <person name="Zheng C.-J."/>
            <person name="Schuster L."/>
            <person name="Cowan T.M."/>
            <person name="Smanski M.J."/>
            <person name="Chevrette M.G."/>
            <person name="De Carvalho L.P.S."/>
            <person name="Shen B."/>
        </authorList>
    </citation>
    <scope>NUCLEOTIDE SEQUENCE [LARGE SCALE GENOMIC DNA]</scope>
    <source>
        <strain evidence="1 2">NPDC017990</strain>
    </source>
</reference>
<accession>A0ABW7R0S0</accession>
<dbReference type="RefSeq" id="WP_397717065.1">
    <property type="nucleotide sequence ID" value="NZ_JBIRGN010000008.1"/>
</dbReference>
<dbReference type="Proteomes" id="UP001610818">
    <property type="component" value="Unassembled WGS sequence"/>
</dbReference>
<dbReference type="InterPro" id="IPR045948">
    <property type="entry name" value="DUF6368"/>
</dbReference>
<sequence length="210" mass="22609">MSGPTLVIELAEPLSPAALREFRALMVGLSSHFAEKRSGFFDVNVPAERLGVEDRREADWRKPLPLPLLGNTIADEELTALVGFNPQREDWRRPFLVYLMGPGVGDESTFEAEHADKPEVEAVLGFRPTHAVNVSACCNREIDHVASALLTAAVMDVIGGVANVELLDEQASVVAGLPGVLGIASDDSTALGSAEFLRAWVGHPAFRLVK</sequence>
<evidence type="ECO:0000313" key="2">
    <source>
        <dbReference type="Proteomes" id="UP001610818"/>
    </source>
</evidence>
<dbReference type="Pfam" id="PF19895">
    <property type="entry name" value="DUF6368"/>
    <property type="match status" value="1"/>
</dbReference>